<keyword evidence="4" id="KW-1185">Reference proteome</keyword>
<evidence type="ECO:0000256" key="1">
    <source>
        <dbReference type="SAM" id="MobiDB-lite"/>
    </source>
</evidence>
<comment type="caution">
    <text evidence="3">The sequence shown here is derived from an EMBL/GenBank/DDBJ whole genome shotgun (WGS) entry which is preliminary data.</text>
</comment>
<protein>
    <submittedName>
        <fullName evidence="3">Uncharacterized protein</fullName>
    </submittedName>
</protein>
<feature type="region of interest" description="Disordered" evidence="1">
    <location>
        <begin position="1"/>
        <end position="63"/>
    </location>
</feature>
<organism evidence="3 4">
    <name type="scientific">Immersiella caudata</name>
    <dbReference type="NCBI Taxonomy" id="314043"/>
    <lineage>
        <taxon>Eukaryota</taxon>
        <taxon>Fungi</taxon>
        <taxon>Dikarya</taxon>
        <taxon>Ascomycota</taxon>
        <taxon>Pezizomycotina</taxon>
        <taxon>Sordariomycetes</taxon>
        <taxon>Sordariomycetidae</taxon>
        <taxon>Sordariales</taxon>
        <taxon>Lasiosphaeriaceae</taxon>
        <taxon>Immersiella</taxon>
    </lineage>
</organism>
<feature type="compositionally biased region" description="Basic residues" evidence="1">
    <location>
        <begin position="1"/>
        <end position="12"/>
    </location>
</feature>
<keyword evidence="2" id="KW-0472">Membrane</keyword>
<dbReference type="PANTHER" id="PTHR35394:SF5">
    <property type="entry name" value="DUF3176 DOMAIN-CONTAINING PROTEIN"/>
    <property type="match status" value="1"/>
</dbReference>
<dbReference type="InterPro" id="IPR021514">
    <property type="entry name" value="DUF3176"/>
</dbReference>
<dbReference type="Pfam" id="PF11374">
    <property type="entry name" value="DUF3176"/>
    <property type="match status" value="1"/>
</dbReference>
<feature type="transmembrane region" description="Helical" evidence="2">
    <location>
        <begin position="175"/>
        <end position="197"/>
    </location>
</feature>
<feature type="compositionally biased region" description="Polar residues" evidence="1">
    <location>
        <begin position="17"/>
        <end position="34"/>
    </location>
</feature>
<dbReference type="EMBL" id="JAULSU010000006">
    <property type="protein sequence ID" value="KAK0613921.1"/>
    <property type="molecule type" value="Genomic_DNA"/>
</dbReference>
<evidence type="ECO:0000313" key="4">
    <source>
        <dbReference type="Proteomes" id="UP001175000"/>
    </source>
</evidence>
<feature type="transmembrane region" description="Helical" evidence="2">
    <location>
        <begin position="112"/>
        <end position="139"/>
    </location>
</feature>
<dbReference type="AlphaFoldDB" id="A0AA39WEI4"/>
<dbReference type="Proteomes" id="UP001175000">
    <property type="component" value="Unassembled WGS sequence"/>
</dbReference>
<name>A0AA39WEI4_9PEZI</name>
<proteinExistence type="predicted"/>
<dbReference type="PANTHER" id="PTHR35394">
    <property type="entry name" value="DUF3176 DOMAIN-CONTAINING PROTEIN"/>
    <property type="match status" value="1"/>
</dbReference>
<gene>
    <name evidence="3" type="ORF">B0T14DRAFT_591928</name>
</gene>
<evidence type="ECO:0000256" key="2">
    <source>
        <dbReference type="SAM" id="Phobius"/>
    </source>
</evidence>
<reference evidence="3" key="1">
    <citation type="submission" date="2023-06" db="EMBL/GenBank/DDBJ databases">
        <title>Genome-scale phylogeny and comparative genomics of the fungal order Sordariales.</title>
        <authorList>
            <consortium name="Lawrence Berkeley National Laboratory"/>
            <person name="Hensen N."/>
            <person name="Bonometti L."/>
            <person name="Westerberg I."/>
            <person name="Brannstrom I.O."/>
            <person name="Guillou S."/>
            <person name="Cros-Aarteil S."/>
            <person name="Calhoun S."/>
            <person name="Haridas S."/>
            <person name="Kuo A."/>
            <person name="Mondo S."/>
            <person name="Pangilinan J."/>
            <person name="Riley R."/>
            <person name="Labutti K."/>
            <person name="Andreopoulos B."/>
            <person name="Lipzen A."/>
            <person name="Chen C."/>
            <person name="Yanf M."/>
            <person name="Daum C."/>
            <person name="Ng V."/>
            <person name="Clum A."/>
            <person name="Steindorff A."/>
            <person name="Ohm R."/>
            <person name="Martin F."/>
            <person name="Silar P."/>
            <person name="Natvig D."/>
            <person name="Lalanne C."/>
            <person name="Gautier V."/>
            <person name="Ament-Velasquez S.L."/>
            <person name="Kruys A."/>
            <person name="Hutchinson M.I."/>
            <person name="Powell A.J."/>
            <person name="Barry K."/>
            <person name="Miller A.N."/>
            <person name="Grigoriev I.V."/>
            <person name="Debuchy R."/>
            <person name="Gladieux P."/>
            <person name="Thoren M.H."/>
            <person name="Johannesson H."/>
        </authorList>
    </citation>
    <scope>NUCLEOTIDE SEQUENCE</scope>
    <source>
        <strain evidence="3">CBS 606.72</strain>
    </source>
</reference>
<feature type="transmembrane region" description="Helical" evidence="2">
    <location>
        <begin position="79"/>
        <end position="100"/>
    </location>
</feature>
<keyword evidence="2" id="KW-0812">Transmembrane</keyword>
<accession>A0AA39WEI4</accession>
<sequence>MLFRKPIRKQRQEKRLNTSSHGTYDAETGNTALSTPAHKTIPFTADTGNASKPEGSPFSPPQTCNAEPHAAIVEWIGEIIAMAVSIIVLLALAFIAYFMSGRPLADWSPTKIVAPISINAVISALAAASRGALAVPIVACISQVKWLHLPDTAEVADMDMFDDVSRGGLGSSAMLLFRIPTSGAALGALVTVLAYAMGPSYQHVIRLEERNVELPGNQTATTFSFAHEYNTGAFRYIDANGKNGRFETGEL</sequence>
<keyword evidence="2" id="KW-1133">Transmembrane helix</keyword>
<evidence type="ECO:0000313" key="3">
    <source>
        <dbReference type="EMBL" id="KAK0613921.1"/>
    </source>
</evidence>